<evidence type="ECO:0000259" key="1">
    <source>
        <dbReference type="PROSITE" id="PS50181"/>
    </source>
</evidence>
<evidence type="ECO:0000313" key="2">
    <source>
        <dbReference type="EMBL" id="PMD52645.1"/>
    </source>
</evidence>
<organism evidence="2 3">
    <name type="scientific">Hyaloscypha bicolor E</name>
    <dbReference type="NCBI Taxonomy" id="1095630"/>
    <lineage>
        <taxon>Eukaryota</taxon>
        <taxon>Fungi</taxon>
        <taxon>Dikarya</taxon>
        <taxon>Ascomycota</taxon>
        <taxon>Pezizomycotina</taxon>
        <taxon>Leotiomycetes</taxon>
        <taxon>Helotiales</taxon>
        <taxon>Hyaloscyphaceae</taxon>
        <taxon>Hyaloscypha</taxon>
        <taxon>Hyaloscypha bicolor</taxon>
    </lineage>
</organism>
<dbReference type="RefSeq" id="XP_024729549.1">
    <property type="nucleotide sequence ID" value="XM_024881501.1"/>
</dbReference>
<name>A0A2J6SPE4_9HELO</name>
<dbReference type="SUPFAM" id="SSF81383">
    <property type="entry name" value="F-box domain"/>
    <property type="match status" value="1"/>
</dbReference>
<reference evidence="2 3" key="1">
    <citation type="submission" date="2016-04" db="EMBL/GenBank/DDBJ databases">
        <title>A degradative enzymes factory behind the ericoid mycorrhizal symbiosis.</title>
        <authorList>
            <consortium name="DOE Joint Genome Institute"/>
            <person name="Martino E."/>
            <person name="Morin E."/>
            <person name="Grelet G."/>
            <person name="Kuo A."/>
            <person name="Kohler A."/>
            <person name="Daghino S."/>
            <person name="Barry K."/>
            <person name="Choi C."/>
            <person name="Cichocki N."/>
            <person name="Clum A."/>
            <person name="Copeland A."/>
            <person name="Hainaut M."/>
            <person name="Haridas S."/>
            <person name="Labutti K."/>
            <person name="Lindquist E."/>
            <person name="Lipzen A."/>
            <person name="Khouja H.-R."/>
            <person name="Murat C."/>
            <person name="Ohm R."/>
            <person name="Olson A."/>
            <person name="Spatafora J."/>
            <person name="Veneault-Fourrey C."/>
            <person name="Henrissat B."/>
            <person name="Grigoriev I."/>
            <person name="Martin F."/>
            <person name="Perotto S."/>
        </authorList>
    </citation>
    <scope>NUCLEOTIDE SEQUENCE [LARGE SCALE GENOMIC DNA]</scope>
    <source>
        <strain evidence="2 3">E</strain>
    </source>
</reference>
<dbReference type="Gene3D" id="3.80.10.10">
    <property type="entry name" value="Ribonuclease Inhibitor"/>
    <property type="match status" value="1"/>
</dbReference>
<sequence>MTLNKLPDELVLRVVYQLDSPKDLSNLALCSHHLHAIAIPILYSSFAENQCQQTWAFLCTLLKRPDLARFVKSFTSTSWSVYWSPPDSLDRNRDDVKDILEMVFATSEDKSEKNLWLWDFYSEENWDAVTAFVLLLLPNITSLKLPDYPRLSTWVSKALHRACKFQDSNTSSPYSLSHLRDVELAADYFASGDVFADMVMPFLPLQSLRRFTCAGLWLGQRNIESLRGNVTHFSLPSSDVNSLVFAELLKCLPRLVHLTYCHNWVDVEEEGAAQPFIPRAIRDGLMPSRFSLEELVLVNHEEEWEDFTFEVVPLPLGSLTEFEKLRKIDATVYTLVGREKSHQYGNVQFVESLPQSLEILVLRNCEPDIWSLLHVLLDKRRNGCLGKLRIVNLVSRTKAFMDLSASREAAKKYGDEAEDLGILLNIVVGLPVGEVALIGGFRPVTSQ</sequence>
<dbReference type="InterPro" id="IPR056867">
    <property type="entry name" value="LRR_15"/>
</dbReference>
<proteinExistence type="predicted"/>
<dbReference type="InterPro" id="IPR036047">
    <property type="entry name" value="F-box-like_dom_sf"/>
</dbReference>
<dbReference type="OrthoDB" id="3500415at2759"/>
<dbReference type="Pfam" id="PF24969">
    <property type="entry name" value="LRR_15"/>
    <property type="match status" value="1"/>
</dbReference>
<keyword evidence="3" id="KW-1185">Reference proteome</keyword>
<dbReference type="InterPro" id="IPR001810">
    <property type="entry name" value="F-box_dom"/>
</dbReference>
<accession>A0A2J6SPE4</accession>
<dbReference type="InterPro" id="IPR032675">
    <property type="entry name" value="LRR_dom_sf"/>
</dbReference>
<dbReference type="EMBL" id="KZ613895">
    <property type="protein sequence ID" value="PMD52645.1"/>
    <property type="molecule type" value="Genomic_DNA"/>
</dbReference>
<dbReference type="AlphaFoldDB" id="A0A2J6SPE4"/>
<feature type="domain" description="F-box" evidence="1">
    <location>
        <begin position="1"/>
        <end position="49"/>
    </location>
</feature>
<protein>
    <recommendedName>
        <fullName evidence="1">F-box domain-containing protein</fullName>
    </recommendedName>
</protein>
<dbReference type="Proteomes" id="UP000235371">
    <property type="component" value="Unassembled WGS sequence"/>
</dbReference>
<evidence type="ECO:0000313" key="3">
    <source>
        <dbReference type="Proteomes" id="UP000235371"/>
    </source>
</evidence>
<dbReference type="PROSITE" id="PS50181">
    <property type="entry name" value="FBOX"/>
    <property type="match status" value="1"/>
</dbReference>
<dbReference type="GeneID" id="36589578"/>
<dbReference type="InParanoid" id="A0A2J6SPE4"/>
<gene>
    <name evidence="2" type="ORF">K444DRAFT_619352</name>
</gene>